<name>A0ABQ5QGA3_9BACT</name>
<keyword evidence="3" id="KW-1185">Reference proteome</keyword>
<dbReference type="SUPFAM" id="SSF54427">
    <property type="entry name" value="NTF2-like"/>
    <property type="match status" value="1"/>
</dbReference>
<dbReference type="InterPro" id="IPR037401">
    <property type="entry name" value="SnoaL-like"/>
</dbReference>
<dbReference type="Gene3D" id="3.10.450.50">
    <property type="match status" value="1"/>
</dbReference>
<evidence type="ECO:0000313" key="2">
    <source>
        <dbReference type="EMBL" id="GLH73624.1"/>
    </source>
</evidence>
<dbReference type="Proteomes" id="UP001165069">
    <property type="component" value="Unassembled WGS sequence"/>
</dbReference>
<reference evidence="2 3" key="1">
    <citation type="journal article" date="2023" name="Antonie Van Leeuwenhoek">
        <title>Mesoterricola silvestris gen. nov., sp. nov., Mesoterricola sediminis sp. nov., Geothrix oryzae sp. nov., Geothrix edaphica sp. nov., Geothrix rubra sp. nov., and Geothrix limicola sp. nov., six novel members of Acidobacteriota isolated from soils.</title>
        <authorList>
            <person name="Itoh H."/>
            <person name="Sugisawa Y."/>
            <person name="Mise K."/>
            <person name="Xu Z."/>
            <person name="Kuniyasu M."/>
            <person name="Ushijima N."/>
            <person name="Kawano K."/>
            <person name="Kobayashi E."/>
            <person name="Shiratori Y."/>
            <person name="Masuda Y."/>
            <person name="Senoo K."/>
        </authorList>
    </citation>
    <scope>NUCLEOTIDE SEQUENCE [LARGE SCALE GENOMIC DNA]</scope>
    <source>
        <strain evidence="2 3">Red804</strain>
    </source>
</reference>
<comment type="caution">
    <text evidence="2">The sequence shown here is derived from an EMBL/GenBank/DDBJ whole genome shotgun (WGS) entry which is preliminary data.</text>
</comment>
<evidence type="ECO:0000313" key="3">
    <source>
        <dbReference type="Proteomes" id="UP001165069"/>
    </source>
</evidence>
<dbReference type="RefSeq" id="WP_285575014.1">
    <property type="nucleotide sequence ID" value="NZ_BSDE01000003.1"/>
</dbReference>
<dbReference type="Pfam" id="PF12680">
    <property type="entry name" value="SnoaL_2"/>
    <property type="match status" value="1"/>
</dbReference>
<proteinExistence type="predicted"/>
<protein>
    <recommendedName>
        <fullName evidence="1">SnoaL-like domain-containing protein</fullName>
    </recommendedName>
</protein>
<dbReference type="PROSITE" id="PS51257">
    <property type="entry name" value="PROKAR_LIPOPROTEIN"/>
    <property type="match status" value="1"/>
</dbReference>
<organism evidence="2 3">
    <name type="scientific">Geothrix limicola</name>
    <dbReference type="NCBI Taxonomy" id="2927978"/>
    <lineage>
        <taxon>Bacteria</taxon>
        <taxon>Pseudomonadati</taxon>
        <taxon>Acidobacteriota</taxon>
        <taxon>Holophagae</taxon>
        <taxon>Holophagales</taxon>
        <taxon>Holophagaceae</taxon>
        <taxon>Geothrix</taxon>
    </lineage>
</organism>
<dbReference type="InterPro" id="IPR032710">
    <property type="entry name" value="NTF2-like_dom_sf"/>
</dbReference>
<evidence type="ECO:0000259" key="1">
    <source>
        <dbReference type="Pfam" id="PF12680"/>
    </source>
</evidence>
<sequence>MKPHRLLALPALAFLVSCHPGPESTPFPADENTQTVQGFLRAYGRRDLEGMMGYLDDEATFVGTGVPLNKAQIRDFFQATFRKHPNLRVEVRALRVVQGRVHADVRVETDTAWADTWIFELRNRRIHRYSLASGTRTR</sequence>
<gene>
    <name evidence="2" type="ORF">GETHLI_21260</name>
</gene>
<feature type="domain" description="SnoaL-like" evidence="1">
    <location>
        <begin position="36"/>
        <end position="126"/>
    </location>
</feature>
<dbReference type="EMBL" id="BSDE01000003">
    <property type="protein sequence ID" value="GLH73624.1"/>
    <property type="molecule type" value="Genomic_DNA"/>
</dbReference>
<accession>A0ABQ5QGA3</accession>